<protein>
    <submittedName>
        <fullName evidence="2">Peptidase family T4 protein</fullName>
    </submittedName>
</protein>
<keyword evidence="3" id="KW-1185">Reference proteome</keyword>
<dbReference type="InterPro" id="IPR016117">
    <property type="entry name" value="ArgJ-like_dom_sf"/>
</dbReference>
<dbReference type="GeneID" id="63714423"/>
<dbReference type="EMBL" id="LAYC01000001">
    <property type="protein sequence ID" value="KYK60642.1"/>
    <property type="molecule type" value="Genomic_DNA"/>
</dbReference>
<reference evidence="2 3" key="1">
    <citation type="journal article" date="2016" name="Sci. Rep.">
        <title>Insights into Adaptations to a Near-Obligate Nematode Endoparasitic Lifestyle from the Finished Genome of Drechmeria coniospora.</title>
        <authorList>
            <person name="Zhang L."/>
            <person name="Zhou Z."/>
            <person name="Guo Q."/>
            <person name="Fokkens L."/>
            <person name="Miskei M."/>
            <person name="Pocsi I."/>
            <person name="Zhang W."/>
            <person name="Chen M."/>
            <person name="Wang L."/>
            <person name="Sun Y."/>
            <person name="Donzelli B.G."/>
            <person name="Gibson D.M."/>
            <person name="Nelson D.R."/>
            <person name="Luo J.G."/>
            <person name="Rep M."/>
            <person name="Liu H."/>
            <person name="Yang S."/>
            <person name="Wang J."/>
            <person name="Krasnoff S.B."/>
            <person name="Xu Y."/>
            <person name="Molnar I."/>
            <person name="Lin M."/>
        </authorList>
    </citation>
    <scope>NUCLEOTIDE SEQUENCE [LARGE SCALE GENOMIC DNA]</scope>
    <source>
        <strain evidence="2 3">ARSEF 6962</strain>
    </source>
</reference>
<dbReference type="FunFam" id="3.60.70.12:FF:000004">
    <property type="entry name" value="Beta-peptidyl aminopeptidase BapA"/>
    <property type="match status" value="1"/>
</dbReference>
<accession>A0A151GUE7</accession>
<evidence type="ECO:0000313" key="2">
    <source>
        <dbReference type="EMBL" id="KYK60642.1"/>
    </source>
</evidence>
<dbReference type="SUPFAM" id="SSF56266">
    <property type="entry name" value="DmpA/ArgJ-like"/>
    <property type="match status" value="1"/>
</dbReference>
<gene>
    <name evidence="2" type="ORF">DCS_01780</name>
</gene>
<sequence>MKMSTKSSRGRVRHVLPNLYYGRWAAGPLNSITDVPGVLVHTQSIEPDGDVHTGVTTILPRKDWMEYSTFAAVFRFNGCGEMTGSHWLDETGLLCSPIVITATSSVGEGYRGVQEHFYRRRRRSKDEFDGGGVDLFMFPLVAETFDGFLSDPGRFAVTARHVMDGIDKASPDAVPEGNTGGGTGMICHRFKGGTGSSSRTVQGIGVDGGETSFTVGVLVQANYGLAENLRIGGVPVGHVLEREGKLPVERSGARERLKDGSIIVIIATDAPLVPIQLQRLAKRATVGLAKVGGYGANTSGDIFLAFSTGNRIPSQVMTLSGETAVHAEKAQERMVRMTDNDSINGLFEAAADATEEAIYNAMFMAESMTGFKGRRVEALDLDAIKKIVETGLSSGKE</sequence>
<dbReference type="Proteomes" id="UP000076580">
    <property type="component" value="Chromosome 01"/>
</dbReference>
<dbReference type="InParanoid" id="A0A151GUE7"/>
<dbReference type="InterPro" id="IPR005321">
    <property type="entry name" value="Peptidase_S58_DmpA"/>
</dbReference>
<dbReference type="Pfam" id="PF03576">
    <property type="entry name" value="Peptidase_S58"/>
    <property type="match status" value="1"/>
</dbReference>
<dbReference type="PANTHER" id="PTHR36512">
    <property type="entry name" value="D-AMINOPEPTIDASE"/>
    <property type="match status" value="1"/>
</dbReference>
<dbReference type="RefSeq" id="XP_040659994.1">
    <property type="nucleotide sequence ID" value="XM_040799111.1"/>
</dbReference>
<dbReference type="AlphaFoldDB" id="A0A151GUE7"/>
<dbReference type="Gene3D" id="3.60.70.12">
    <property type="entry name" value="L-amino peptidase D-ALA esterase/amidase"/>
    <property type="match status" value="1"/>
</dbReference>
<dbReference type="PANTHER" id="PTHR36512:SF3">
    <property type="entry name" value="BLR5678 PROTEIN"/>
    <property type="match status" value="1"/>
</dbReference>
<proteinExistence type="inferred from homology"/>
<comment type="caution">
    <text evidence="2">The sequence shown here is derived from an EMBL/GenBank/DDBJ whole genome shotgun (WGS) entry which is preliminary data.</text>
</comment>
<evidence type="ECO:0000256" key="1">
    <source>
        <dbReference type="ARBA" id="ARBA00007068"/>
    </source>
</evidence>
<evidence type="ECO:0000313" key="3">
    <source>
        <dbReference type="Proteomes" id="UP000076580"/>
    </source>
</evidence>
<comment type="similarity">
    <text evidence="1">Belongs to the peptidase S58 family.</text>
</comment>
<organism evidence="2 3">
    <name type="scientific">Drechmeria coniospora</name>
    <name type="common">Nematophagous fungus</name>
    <name type="synonym">Meria coniospora</name>
    <dbReference type="NCBI Taxonomy" id="98403"/>
    <lineage>
        <taxon>Eukaryota</taxon>
        <taxon>Fungi</taxon>
        <taxon>Dikarya</taxon>
        <taxon>Ascomycota</taxon>
        <taxon>Pezizomycotina</taxon>
        <taxon>Sordariomycetes</taxon>
        <taxon>Hypocreomycetidae</taxon>
        <taxon>Hypocreales</taxon>
        <taxon>Ophiocordycipitaceae</taxon>
        <taxon>Drechmeria</taxon>
    </lineage>
</organism>
<name>A0A151GUE7_DRECN</name>
<dbReference type="OrthoDB" id="2107894at2759"/>
<dbReference type="GO" id="GO:0004177">
    <property type="term" value="F:aminopeptidase activity"/>
    <property type="evidence" value="ECO:0007669"/>
    <property type="project" value="TreeGrafter"/>
</dbReference>